<feature type="active site" description="Proton donor" evidence="8">
    <location>
        <position position="525"/>
    </location>
</feature>
<evidence type="ECO:0000256" key="3">
    <source>
        <dbReference type="ARBA" id="ARBA00012663"/>
    </source>
</evidence>
<dbReference type="Gene3D" id="3.30.379.10">
    <property type="entry name" value="Chitobiase/beta-hexosaminidase domain 2-like"/>
    <property type="match status" value="1"/>
</dbReference>
<dbReference type="InterPro" id="IPR012291">
    <property type="entry name" value="CBM2_carb-bd_dom_sf"/>
</dbReference>
<keyword evidence="9" id="KW-0732">Signal</keyword>
<evidence type="ECO:0000313" key="11">
    <source>
        <dbReference type="EMBL" id="RFM35989.1"/>
    </source>
</evidence>
<dbReference type="SUPFAM" id="SSF55545">
    <property type="entry name" value="beta-N-acetylhexosaminidase-like domain"/>
    <property type="match status" value="1"/>
</dbReference>
<feature type="domain" description="Chitobiase/beta-hexosaminidases N-terminal" evidence="10">
    <location>
        <begin position="29"/>
        <end position="176"/>
    </location>
</feature>
<feature type="chain" id="PRO_5017534049" description="beta-N-acetylhexosaminidase" evidence="9">
    <location>
        <begin position="23"/>
        <end position="855"/>
    </location>
</feature>
<dbReference type="GO" id="GO:0016020">
    <property type="term" value="C:membrane"/>
    <property type="evidence" value="ECO:0007669"/>
    <property type="project" value="TreeGrafter"/>
</dbReference>
<dbReference type="InterPro" id="IPR025705">
    <property type="entry name" value="Beta_hexosaminidase_sua/sub"/>
</dbReference>
<evidence type="ECO:0000256" key="1">
    <source>
        <dbReference type="ARBA" id="ARBA00001231"/>
    </source>
</evidence>
<evidence type="ECO:0000256" key="9">
    <source>
        <dbReference type="SAM" id="SignalP"/>
    </source>
</evidence>
<evidence type="ECO:0000256" key="7">
    <source>
        <dbReference type="ARBA" id="ARBA00033000"/>
    </source>
</evidence>
<dbReference type="GO" id="GO:0005975">
    <property type="term" value="P:carbohydrate metabolic process"/>
    <property type="evidence" value="ECO:0007669"/>
    <property type="project" value="InterPro"/>
</dbReference>
<dbReference type="InterPro" id="IPR004866">
    <property type="entry name" value="CHB/HEX_N_dom"/>
</dbReference>
<organism evidence="11 12">
    <name type="scientific">Chitinophaga silvisoli</name>
    <dbReference type="NCBI Taxonomy" id="2291814"/>
    <lineage>
        <taxon>Bacteria</taxon>
        <taxon>Pseudomonadati</taxon>
        <taxon>Bacteroidota</taxon>
        <taxon>Chitinophagia</taxon>
        <taxon>Chitinophagales</taxon>
        <taxon>Chitinophagaceae</taxon>
        <taxon>Chitinophaga</taxon>
    </lineage>
</organism>
<dbReference type="PANTHER" id="PTHR22600:SF57">
    <property type="entry name" value="BETA-N-ACETYLHEXOSAMINIDASE"/>
    <property type="match status" value="1"/>
</dbReference>
<dbReference type="Pfam" id="PF00728">
    <property type="entry name" value="Glyco_hydro_20"/>
    <property type="match status" value="1"/>
</dbReference>
<dbReference type="GO" id="GO:0030247">
    <property type="term" value="F:polysaccharide binding"/>
    <property type="evidence" value="ECO:0007669"/>
    <property type="project" value="InterPro"/>
</dbReference>
<dbReference type="Gene3D" id="2.60.40.10">
    <property type="entry name" value="Immunoglobulins"/>
    <property type="match status" value="1"/>
</dbReference>
<dbReference type="GO" id="GO:0030203">
    <property type="term" value="P:glycosaminoglycan metabolic process"/>
    <property type="evidence" value="ECO:0007669"/>
    <property type="project" value="TreeGrafter"/>
</dbReference>
<proteinExistence type="inferred from homology"/>
<dbReference type="AlphaFoldDB" id="A0A3E1P721"/>
<dbReference type="SUPFAM" id="SSF81296">
    <property type="entry name" value="E set domains"/>
    <property type="match status" value="1"/>
</dbReference>
<dbReference type="InterPro" id="IPR015882">
    <property type="entry name" value="HEX_bac_N"/>
</dbReference>
<dbReference type="SMART" id="SM01081">
    <property type="entry name" value="CHB_HEX"/>
    <property type="match status" value="1"/>
</dbReference>
<comment type="similarity">
    <text evidence="2">Belongs to the glycosyl hydrolase 20 family.</text>
</comment>
<dbReference type="Gene3D" id="2.60.40.290">
    <property type="match status" value="1"/>
</dbReference>
<evidence type="ECO:0000256" key="5">
    <source>
        <dbReference type="ARBA" id="ARBA00023295"/>
    </source>
</evidence>
<accession>A0A3E1P721</accession>
<dbReference type="Pfam" id="PF02838">
    <property type="entry name" value="Glyco_hydro_20b"/>
    <property type="match status" value="1"/>
</dbReference>
<dbReference type="InterPro" id="IPR017853">
    <property type="entry name" value="GH"/>
</dbReference>
<dbReference type="InterPro" id="IPR008965">
    <property type="entry name" value="CBM2/CBM3_carb-bd_dom_sf"/>
</dbReference>
<evidence type="ECO:0000256" key="4">
    <source>
        <dbReference type="ARBA" id="ARBA00022801"/>
    </source>
</evidence>
<dbReference type="SUPFAM" id="SSF51445">
    <property type="entry name" value="(Trans)glycosidases"/>
    <property type="match status" value="1"/>
</dbReference>
<dbReference type="Pfam" id="PF03174">
    <property type="entry name" value="CHB_HEX_C"/>
    <property type="match status" value="1"/>
</dbReference>
<keyword evidence="12" id="KW-1185">Reference proteome</keyword>
<dbReference type="InterPro" id="IPR013783">
    <property type="entry name" value="Ig-like_fold"/>
</dbReference>
<dbReference type="OrthoDB" id="726159at2"/>
<sequence length="855" mass="93937">MHLRRFLLVCGLFTAATTKSWAQAPFDASQLKVSWEVGENHYQGKAQFLSVFTIVNTGRTAFPAQGWQLYFNFVRPVAPGPTTGGVSAAHVNGDLYKLTPTGESKGIAPGDSIRVSLIGEAWAVNFTDAPDGLYLVWDKEPAKGYSVPALNVRPSTQPKQYLRFPGDKIGLITPQDIYEQNKNTADVPVAELPKVFPTPLEISNGSGELVLTPAVTISADAAFVKEAAYLAAELKTIFGKEPLVGNSGNATITLSTDASLAPEEYTLSVSSTGVQIKAGEGAGIFYGIQSLKSLFPANAWAGVQKKVSIPAVNVKDGPRFGYRAFMIDVARNFHSRKDIYRLLDLMALYKLNVLHFHLTDDEGWRLEIPSLPELTAVGAHRGHTLDEKDHLQPAYGSGPDVNNEAGSGYYTKQDFIDILHYAAARHITVIPEIETPGHARAAVVAMKARYEKLSKAGQQAAAAEYLLSDPKDESVYHSVQNWNDNVINVALPAVYHFLDKVVEEVQGMYKEAGLPLEYVHMGGDEVPAGVWAGSPAVKALMEKDKSLRDVNDLWYYYYGKVNTLLKNRGLKLYGWEELGMRKTTLDGKPFSMPNPGFSGENLMVDVWNNIMGGGAEDLPYRLANANYKVVLSGVSNMYFDMAYMKSFDEPGFYWGGFVDVDKPFYFIPLDYYKNSKVDALGNRLDPAIFKDKQRLTAYGADNIAGVQGLLWSETVKNAERMEYMILPKLLGLAERAWAADPQWAQVKDSTLSADLYAKAWSAFANTLGKKELVRLSYYNGGYNYRIPTAGAGVVDGAVVANVQLPGFVIRYTSNGKEPDGKSKVYTGPIREKGTIKLKVFDVKGRGSRSVSIENK</sequence>
<dbReference type="InterPro" id="IPR029018">
    <property type="entry name" value="Hex-like_dom2"/>
</dbReference>
<reference evidence="11 12" key="1">
    <citation type="submission" date="2018-08" db="EMBL/GenBank/DDBJ databases">
        <title>Chitinophaga sp. K20C18050901, a novel bacterium isolated from forest soil.</title>
        <authorList>
            <person name="Wang C."/>
        </authorList>
    </citation>
    <scope>NUCLEOTIDE SEQUENCE [LARGE SCALE GENOMIC DNA]</scope>
    <source>
        <strain evidence="11 12">K20C18050901</strain>
    </source>
</reference>
<evidence type="ECO:0000256" key="8">
    <source>
        <dbReference type="PIRSR" id="PIRSR625705-1"/>
    </source>
</evidence>
<name>A0A3E1P721_9BACT</name>
<dbReference type="InterPro" id="IPR014756">
    <property type="entry name" value="Ig_E-set"/>
</dbReference>
<evidence type="ECO:0000313" key="12">
    <source>
        <dbReference type="Proteomes" id="UP000261174"/>
    </source>
</evidence>
<dbReference type="InterPro" id="IPR004867">
    <property type="entry name" value="CHB_C_dom"/>
</dbReference>
<dbReference type="SUPFAM" id="SSF49384">
    <property type="entry name" value="Carbohydrate-binding domain"/>
    <property type="match status" value="1"/>
</dbReference>
<dbReference type="Gene3D" id="3.20.20.80">
    <property type="entry name" value="Glycosidases"/>
    <property type="match status" value="1"/>
</dbReference>
<dbReference type="InterPro" id="IPR015883">
    <property type="entry name" value="Glyco_hydro_20_cat"/>
</dbReference>
<feature type="signal peptide" evidence="9">
    <location>
        <begin position="1"/>
        <end position="22"/>
    </location>
</feature>
<evidence type="ECO:0000256" key="6">
    <source>
        <dbReference type="ARBA" id="ARBA00030512"/>
    </source>
</evidence>
<dbReference type="Proteomes" id="UP000261174">
    <property type="component" value="Unassembled WGS sequence"/>
</dbReference>
<dbReference type="RefSeq" id="WP_116851337.1">
    <property type="nucleotide sequence ID" value="NZ_QTJV01000001.1"/>
</dbReference>
<dbReference type="CDD" id="cd02847">
    <property type="entry name" value="E_set_Chitobiase_C"/>
    <property type="match status" value="1"/>
</dbReference>
<keyword evidence="4" id="KW-0378">Hydrolase</keyword>
<dbReference type="PANTHER" id="PTHR22600">
    <property type="entry name" value="BETA-HEXOSAMINIDASE"/>
    <property type="match status" value="1"/>
</dbReference>
<gene>
    <name evidence="11" type="ORF">DXN04_00265</name>
</gene>
<protein>
    <recommendedName>
        <fullName evidence="3">beta-N-acetylhexosaminidase</fullName>
        <ecNumber evidence="3">3.2.1.52</ecNumber>
    </recommendedName>
    <alternativeName>
        <fullName evidence="6">Beta-N-acetylhexosaminidase</fullName>
    </alternativeName>
    <alternativeName>
        <fullName evidence="7">N-acetyl-beta-glucosaminidase</fullName>
    </alternativeName>
</protein>
<comment type="caution">
    <text evidence="11">The sequence shown here is derived from an EMBL/GenBank/DDBJ whole genome shotgun (WGS) entry which is preliminary data.</text>
</comment>
<dbReference type="GO" id="GO:0004563">
    <property type="term" value="F:beta-N-acetylhexosaminidase activity"/>
    <property type="evidence" value="ECO:0007669"/>
    <property type="project" value="UniProtKB-EC"/>
</dbReference>
<dbReference type="Pfam" id="PF03173">
    <property type="entry name" value="CHB_HEX"/>
    <property type="match status" value="1"/>
</dbReference>
<dbReference type="PRINTS" id="PR00738">
    <property type="entry name" value="GLHYDRLASE20"/>
</dbReference>
<evidence type="ECO:0000256" key="2">
    <source>
        <dbReference type="ARBA" id="ARBA00006285"/>
    </source>
</evidence>
<comment type="catalytic activity">
    <reaction evidence="1">
        <text>Hydrolysis of terminal non-reducing N-acetyl-D-hexosamine residues in N-acetyl-beta-D-hexosaminides.</text>
        <dbReference type="EC" id="3.2.1.52"/>
    </reaction>
</comment>
<dbReference type="EMBL" id="QTJV01000001">
    <property type="protein sequence ID" value="RFM35989.1"/>
    <property type="molecule type" value="Genomic_DNA"/>
</dbReference>
<dbReference type="EC" id="3.2.1.52" evidence="3"/>
<evidence type="ECO:0000259" key="10">
    <source>
        <dbReference type="SMART" id="SM01081"/>
    </source>
</evidence>
<keyword evidence="5" id="KW-0326">Glycosidase</keyword>